<dbReference type="Gene3D" id="2.40.50.90">
    <property type="match status" value="1"/>
</dbReference>
<dbReference type="SUPFAM" id="SSF63748">
    <property type="entry name" value="Tudor/PWWP/MBT"/>
    <property type="match status" value="1"/>
</dbReference>
<evidence type="ECO:0000313" key="4">
    <source>
        <dbReference type="Proteomes" id="UP001431783"/>
    </source>
</evidence>
<keyword evidence="4" id="KW-1185">Reference proteome</keyword>
<dbReference type="GO" id="GO:0005737">
    <property type="term" value="C:cytoplasm"/>
    <property type="evidence" value="ECO:0007669"/>
    <property type="project" value="UniProtKB-ARBA"/>
</dbReference>
<evidence type="ECO:0000313" key="3">
    <source>
        <dbReference type="EMBL" id="KAK9890995.1"/>
    </source>
</evidence>
<sequence length="522" mass="60718">MDETKRLLGIIMKVVRRPIIVRELIEICTTVIGIFFPQMEHRYLVLTEYLMTHIPHILRLEGSDVVDLDTLVSSNEPREINTTGMYGFPSSETNPDMNRQTRLTEEADNQDEQGFITIESKEKGKSRIVESSDTAEEKQMENYKSDPNFIEFNQGDSGDYYRNDSSIVEKENLRLPSDIVHLDHKIRRDSVSGIMGKAIRVVVDQVYDPSKFWLHIDNGRLYALTEAMNSFYENERDKYLIPETHMDIGRYCVAFTLNLYSRCIIVKKEPNASYVNVFYIDYGTLGKIPKDQVWFLTEPFSRLPAQAIRARLANIYPPTEDTLWSLEATYRFYKLVNSQPFGALVVNNLNGVVEVCLVSLSNEYINSILVKEGHALFTYQAQKKTICDTHCSPKYKHIHLFPDFEEIEQWLVPSVEEIEEFCGTSLTAEFFLLHCFWRSVDSDDDIQEKMKKLTRRQQKSVQYIQPSELLKMENKDEILEFSYGNLFQDYEDFLTQNMENSESDLSSDESDSEYTLTDSDFE</sequence>
<gene>
    <name evidence="3" type="ORF">WA026_013331</name>
</gene>
<protein>
    <recommendedName>
        <fullName evidence="2">Tudor domain-containing protein</fullName>
    </recommendedName>
</protein>
<evidence type="ECO:0000256" key="1">
    <source>
        <dbReference type="SAM" id="MobiDB-lite"/>
    </source>
</evidence>
<dbReference type="InterPro" id="IPR050621">
    <property type="entry name" value="Tudor_domain_containing"/>
</dbReference>
<dbReference type="Pfam" id="PF00567">
    <property type="entry name" value="TUDOR"/>
    <property type="match status" value="1"/>
</dbReference>
<dbReference type="PANTHER" id="PTHR22948:SF76">
    <property type="entry name" value="FI20010P1-RELATED"/>
    <property type="match status" value="1"/>
</dbReference>
<accession>A0AAW1V8H1</accession>
<evidence type="ECO:0000259" key="2">
    <source>
        <dbReference type="PROSITE" id="PS50304"/>
    </source>
</evidence>
<feature type="compositionally biased region" description="Acidic residues" evidence="1">
    <location>
        <begin position="501"/>
        <end position="512"/>
    </location>
</feature>
<dbReference type="Gene3D" id="2.30.30.140">
    <property type="match status" value="1"/>
</dbReference>
<dbReference type="PROSITE" id="PS50304">
    <property type="entry name" value="TUDOR"/>
    <property type="match status" value="1"/>
</dbReference>
<dbReference type="InterPro" id="IPR035437">
    <property type="entry name" value="SNase_OB-fold_sf"/>
</dbReference>
<feature type="compositionally biased region" description="Low complexity" evidence="1">
    <location>
        <begin position="513"/>
        <end position="522"/>
    </location>
</feature>
<dbReference type="SUPFAM" id="SSF50199">
    <property type="entry name" value="Staphylococcal nuclease"/>
    <property type="match status" value="1"/>
</dbReference>
<comment type="caution">
    <text evidence="3">The sequence shown here is derived from an EMBL/GenBank/DDBJ whole genome shotgun (WGS) entry which is preliminary data.</text>
</comment>
<dbReference type="SMART" id="SM00333">
    <property type="entry name" value="TUDOR"/>
    <property type="match status" value="1"/>
</dbReference>
<reference evidence="3 4" key="1">
    <citation type="submission" date="2023-03" db="EMBL/GenBank/DDBJ databases">
        <title>Genome insight into feeding habits of ladybird beetles.</title>
        <authorList>
            <person name="Li H.-S."/>
            <person name="Huang Y.-H."/>
            <person name="Pang H."/>
        </authorList>
    </citation>
    <scope>NUCLEOTIDE SEQUENCE [LARGE SCALE GENOMIC DNA]</scope>
    <source>
        <strain evidence="3">SYSU_2023b</strain>
        <tissue evidence="3">Whole body</tissue>
    </source>
</reference>
<dbReference type="InterPro" id="IPR002999">
    <property type="entry name" value="Tudor"/>
</dbReference>
<organism evidence="3 4">
    <name type="scientific">Henosepilachna vigintioctopunctata</name>
    <dbReference type="NCBI Taxonomy" id="420089"/>
    <lineage>
        <taxon>Eukaryota</taxon>
        <taxon>Metazoa</taxon>
        <taxon>Ecdysozoa</taxon>
        <taxon>Arthropoda</taxon>
        <taxon>Hexapoda</taxon>
        <taxon>Insecta</taxon>
        <taxon>Pterygota</taxon>
        <taxon>Neoptera</taxon>
        <taxon>Endopterygota</taxon>
        <taxon>Coleoptera</taxon>
        <taxon>Polyphaga</taxon>
        <taxon>Cucujiformia</taxon>
        <taxon>Coccinelloidea</taxon>
        <taxon>Coccinellidae</taxon>
        <taxon>Epilachninae</taxon>
        <taxon>Epilachnini</taxon>
        <taxon>Henosepilachna</taxon>
    </lineage>
</organism>
<dbReference type="PANTHER" id="PTHR22948">
    <property type="entry name" value="TUDOR DOMAIN CONTAINING PROTEIN"/>
    <property type="match status" value="1"/>
</dbReference>
<dbReference type="Proteomes" id="UP001431783">
    <property type="component" value="Unassembled WGS sequence"/>
</dbReference>
<dbReference type="AlphaFoldDB" id="A0AAW1V8H1"/>
<feature type="region of interest" description="Disordered" evidence="1">
    <location>
        <begin position="498"/>
        <end position="522"/>
    </location>
</feature>
<name>A0AAW1V8H1_9CUCU</name>
<dbReference type="EMBL" id="JARQZJ010000127">
    <property type="protein sequence ID" value="KAK9890995.1"/>
    <property type="molecule type" value="Genomic_DNA"/>
</dbReference>
<proteinExistence type="predicted"/>
<feature type="domain" description="Tudor" evidence="2">
    <location>
        <begin position="245"/>
        <end position="303"/>
    </location>
</feature>